<proteinExistence type="predicted"/>
<evidence type="ECO:0000313" key="4">
    <source>
        <dbReference type="Proteomes" id="UP000054321"/>
    </source>
</evidence>
<evidence type="ECO:0000313" key="3">
    <source>
        <dbReference type="EMBL" id="KIN03512.1"/>
    </source>
</evidence>
<dbReference type="EMBL" id="KN832873">
    <property type="protein sequence ID" value="KIN03512.1"/>
    <property type="molecule type" value="Genomic_DNA"/>
</dbReference>
<dbReference type="CDD" id="cd24165">
    <property type="entry name" value="TfSGL-like"/>
    <property type="match status" value="1"/>
</dbReference>
<name>A0A0C3HME6_OIDMZ</name>
<feature type="signal peptide" evidence="1">
    <location>
        <begin position="1"/>
        <end position="19"/>
    </location>
</feature>
<sequence>MRINPASLFALAGAATVSALPAQNQGDSGGSDNPSCRFVFEWSQEMVLNNPDGFINDLLYWEGQFHQNNVSYNTENGMSYDGTQLDWVTGQRTEKHTFSAASKEALQIMLYTHAIAGSAQAARFLTPNHPEAAPDFVVSILELKLQTYLQFNESYPGFGGFLPWFTSSTQTISPVWNWVNQVPGLDNGELLWAVYGCIQALENTGNSRYLQLAKAWQNWLDYAKSNVAKVFYQGDGHVCSVTNIGNQTWTTIDPRQTYQCQDNGYLDDPYEGELFTFFVQFFGGLSDEDINQIWQAKAPQLVKKEYHMGNVGPITVQEGYWFSSHETWKVMELPYYDVDLISRLYENAERVRTCNSVVTKVPGMFASVNNSTDPATNEIISYISNAGIPSVSNQTSQYLQVITPYSTFPTILFNKPVGLAWLRNMLLGKKMQNLYGSTESTRIDGTLVSALVTWDSKVSTVNAILGGVTQWVRQKMQADGIYEEFIQYATRAYSSVFTELQGENVDFCLPDEGITDANLEDFTWCN</sequence>
<dbReference type="HOGENOM" id="CLU_027290_0_0_1"/>
<keyword evidence="1" id="KW-0732">Signal</keyword>
<evidence type="ECO:0000256" key="1">
    <source>
        <dbReference type="SAM" id="SignalP"/>
    </source>
</evidence>
<reference evidence="4" key="2">
    <citation type="submission" date="2015-01" db="EMBL/GenBank/DDBJ databases">
        <title>Evolutionary Origins and Diversification of the Mycorrhizal Mutualists.</title>
        <authorList>
            <consortium name="DOE Joint Genome Institute"/>
            <consortium name="Mycorrhizal Genomics Consortium"/>
            <person name="Kohler A."/>
            <person name="Kuo A."/>
            <person name="Nagy L.G."/>
            <person name="Floudas D."/>
            <person name="Copeland A."/>
            <person name="Barry K.W."/>
            <person name="Cichocki N."/>
            <person name="Veneault-Fourrey C."/>
            <person name="LaButti K."/>
            <person name="Lindquist E.A."/>
            <person name="Lipzen A."/>
            <person name="Lundell T."/>
            <person name="Morin E."/>
            <person name="Murat C."/>
            <person name="Riley R."/>
            <person name="Ohm R."/>
            <person name="Sun H."/>
            <person name="Tunlid A."/>
            <person name="Henrissat B."/>
            <person name="Grigoriev I.V."/>
            <person name="Hibbett D.S."/>
            <person name="Martin F."/>
        </authorList>
    </citation>
    <scope>NUCLEOTIDE SEQUENCE [LARGE SCALE GENOMIC DNA]</scope>
    <source>
        <strain evidence="4">Zn</strain>
    </source>
</reference>
<dbReference type="InParanoid" id="A0A0C3HME6"/>
<dbReference type="Proteomes" id="UP000054321">
    <property type="component" value="Unassembled WGS sequence"/>
</dbReference>
<feature type="chain" id="PRO_5002165463" description="Endo-beta-1,2-glucanase SGL domain-containing protein" evidence="1">
    <location>
        <begin position="20"/>
        <end position="526"/>
    </location>
</feature>
<reference evidence="3 4" key="1">
    <citation type="submission" date="2014-04" db="EMBL/GenBank/DDBJ databases">
        <authorList>
            <consortium name="DOE Joint Genome Institute"/>
            <person name="Kuo A."/>
            <person name="Martino E."/>
            <person name="Perotto S."/>
            <person name="Kohler A."/>
            <person name="Nagy L.G."/>
            <person name="Floudas D."/>
            <person name="Copeland A."/>
            <person name="Barry K.W."/>
            <person name="Cichocki N."/>
            <person name="Veneault-Fourrey C."/>
            <person name="LaButti K."/>
            <person name="Lindquist E.A."/>
            <person name="Lipzen A."/>
            <person name="Lundell T."/>
            <person name="Morin E."/>
            <person name="Murat C."/>
            <person name="Sun H."/>
            <person name="Tunlid A."/>
            <person name="Henrissat B."/>
            <person name="Grigoriev I.V."/>
            <person name="Hibbett D.S."/>
            <person name="Martin F."/>
            <person name="Nordberg H.P."/>
            <person name="Cantor M.N."/>
            <person name="Hua S.X."/>
        </authorList>
    </citation>
    <scope>NUCLEOTIDE SEQUENCE [LARGE SCALE GENOMIC DNA]</scope>
    <source>
        <strain evidence="3 4">Zn</strain>
    </source>
</reference>
<dbReference type="OrthoDB" id="9981847at2759"/>
<evidence type="ECO:0000259" key="2">
    <source>
        <dbReference type="Pfam" id="PF26157"/>
    </source>
</evidence>
<feature type="domain" description="Endo-beta-1,2-glucanase SGL" evidence="2">
    <location>
        <begin position="78"/>
        <end position="526"/>
    </location>
</feature>
<organism evidence="3 4">
    <name type="scientific">Oidiodendron maius (strain Zn)</name>
    <dbReference type="NCBI Taxonomy" id="913774"/>
    <lineage>
        <taxon>Eukaryota</taxon>
        <taxon>Fungi</taxon>
        <taxon>Dikarya</taxon>
        <taxon>Ascomycota</taxon>
        <taxon>Pezizomycotina</taxon>
        <taxon>Leotiomycetes</taxon>
        <taxon>Leotiomycetes incertae sedis</taxon>
        <taxon>Myxotrichaceae</taxon>
        <taxon>Oidiodendron</taxon>
    </lineage>
</organism>
<gene>
    <name evidence="3" type="ORF">OIDMADRAFT_39783</name>
</gene>
<keyword evidence="4" id="KW-1185">Reference proteome</keyword>
<accession>A0A0C3HME6</accession>
<dbReference type="Pfam" id="PF26157">
    <property type="entry name" value="SGL_GH162"/>
    <property type="match status" value="1"/>
</dbReference>
<protein>
    <recommendedName>
        <fullName evidence="2">Endo-beta-1,2-glucanase SGL domain-containing protein</fullName>
    </recommendedName>
</protein>
<dbReference type="AlphaFoldDB" id="A0A0C3HME6"/>
<dbReference type="InterPro" id="IPR058773">
    <property type="entry name" value="SGL_GH162"/>
</dbReference>